<protein>
    <submittedName>
        <fullName evidence="1">Uncharacterized protein</fullName>
    </submittedName>
</protein>
<proteinExistence type="predicted"/>
<dbReference type="EMBL" id="UINC01045053">
    <property type="protein sequence ID" value="SVB51335.1"/>
    <property type="molecule type" value="Genomic_DNA"/>
</dbReference>
<reference evidence="1" key="1">
    <citation type="submission" date="2018-05" db="EMBL/GenBank/DDBJ databases">
        <authorList>
            <person name="Lanie J.A."/>
            <person name="Ng W.-L."/>
            <person name="Kazmierczak K.M."/>
            <person name="Andrzejewski T.M."/>
            <person name="Davidsen T.M."/>
            <person name="Wayne K.J."/>
            <person name="Tettelin H."/>
            <person name="Glass J.I."/>
            <person name="Rusch D."/>
            <person name="Podicherti R."/>
            <person name="Tsui H.-C.T."/>
            <person name="Winkler M.E."/>
        </authorList>
    </citation>
    <scope>NUCLEOTIDE SEQUENCE</scope>
</reference>
<name>A0A382ELK0_9ZZZZ</name>
<evidence type="ECO:0000313" key="1">
    <source>
        <dbReference type="EMBL" id="SVB51335.1"/>
    </source>
</evidence>
<accession>A0A382ELK0</accession>
<gene>
    <name evidence="1" type="ORF">METZ01_LOCUS204189</name>
</gene>
<dbReference type="AlphaFoldDB" id="A0A382ELK0"/>
<organism evidence="1">
    <name type="scientific">marine metagenome</name>
    <dbReference type="NCBI Taxonomy" id="408172"/>
    <lineage>
        <taxon>unclassified sequences</taxon>
        <taxon>metagenomes</taxon>
        <taxon>ecological metagenomes</taxon>
    </lineage>
</organism>
<sequence length="31" mass="3601">VETVEEHSYLPETSLKKLRETLGLEDDIEIN</sequence>
<feature type="non-terminal residue" evidence="1">
    <location>
        <position position="1"/>
    </location>
</feature>